<proteinExistence type="predicted"/>
<accession>A0ABZ0WSI8</accession>
<dbReference type="EMBL" id="CP139965">
    <property type="protein sequence ID" value="WQD80364.1"/>
    <property type="molecule type" value="Genomic_DNA"/>
</dbReference>
<sequence length="59" mass="6142">MKKFAGRFLRDNKGVTALEYGLIAGLIALLIVGGVTTIGTNLKTVFDTIATSINTAKGS</sequence>
<dbReference type="InterPro" id="IPR007047">
    <property type="entry name" value="Flp_Fap"/>
</dbReference>
<keyword evidence="1" id="KW-0472">Membrane</keyword>
<keyword evidence="1" id="KW-1133">Transmembrane helix</keyword>
<protein>
    <submittedName>
        <fullName evidence="2">Flp family type IVb pilin</fullName>
    </submittedName>
</protein>
<evidence type="ECO:0000313" key="3">
    <source>
        <dbReference type="Proteomes" id="UP001325479"/>
    </source>
</evidence>
<keyword evidence="1" id="KW-0812">Transmembrane</keyword>
<dbReference type="Pfam" id="PF04964">
    <property type="entry name" value="Flp_Fap"/>
    <property type="match status" value="1"/>
</dbReference>
<gene>
    <name evidence="2" type="ORF">U0042_12150</name>
</gene>
<feature type="transmembrane region" description="Helical" evidence="1">
    <location>
        <begin position="20"/>
        <end position="38"/>
    </location>
</feature>
<keyword evidence="3" id="KW-1185">Reference proteome</keyword>
<name>A0ABZ0WSI8_9BURK</name>
<evidence type="ECO:0000313" key="2">
    <source>
        <dbReference type="EMBL" id="WQD80364.1"/>
    </source>
</evidence>
<dbReference type="Proteomes" id="UP001325479">
    <property type="component" value="Chromosome"/>
</dbReference>
<reference evidence="2 3" key="1">
    <citation type="submission" date="2023-12" db="EMBL/GenBank/DDBJ databases">
        <title>Genome sequencing and assembly of bacterial species from a model synthetic community.</title>
        <authorList>
            <person name="Hogle S.L."/>
        </authorList>
    </citation>
    <scope>NUCLEOTIDE SEQUENCE [LARGE SCALE GENOMIC DNA]</scope>
    <source>
        <strain evidence="2 3">HAMBI 2494</strain>
    </source>
</reference>
<organism evidence="2 3">
    <name type="scientific">Paraburkholderia kururiensis</name>
    <dbReference type="NCBI Taxonomy" id="984307"/>
    <lineage>
        <taxon>Bacteria</taxon>
        <taxon>Pseudomonadati</taxon>
        <taxon>Pseudomonadota</taxon>
        <taxon>Betaproteobacteria</taxon>
        <taxon>Burkholderiales</taxon>
        <taxon>Burkholderiaceae</taxon>
        <taxon>Paraburkholderia</taxon>
    </lineage>
</organism>
<evidence type="ECO:0000256" key="1">
    <source>
        <dbReference type="SAM" id="Phobius"/>
    </source>
</evidence>
<dbReference type="RefSeq" id="WP_114815350.1">
    <property type="nucleotide sequence ID" value="NZ_CP139965.1"/>
</dbReference>